<dbReference type="NCBIfam" id="TIGR01509">
    <property type="entry name" value="HAD-SF-IA-v3"/>
    <property type="match status" value="1"/>
</dbReference>
<organism evidence="5 6">
    <name type="scientific">Scytonema hofmannii FACHB-248</name>
    <dbReference type="NCBI Taxonomy" id="1842502"/>
    <lineage>
        <taxon>Bacteria</taxon>
        <taxon>Bacillati</taxon>
        <taxon>Cyanobacteriota</taxon>
        <taxon>Cyanophyceae</taxon>
        <taxon>Nostocales</taxon>
        <taxon>Scytonemataceae</taxon>
        <taxon>Scytonema</taxon>
    </lineage>
</organism>
<name>A0ABR8GK93_9CYAN</name>
<evidence type="ECO:0000313" key="5">
    <source>
        <dbReference type="EMBL" id="MBD2603753.1"/>
    </source>
</evidence>
<dbReference type="SUPFAM" id="SSF48208">
    <property type="entry name" value="Six-hairpin glycosidases"/>
    <property type="match status" value="1"/>
</dbReference>
<dbReference type="InterPro" id="IPR011013">
    <property type="entry name" value="Gal_mutarotase_sf_dom"/>
</dbReference>
<dbReference type="InterPro" id="IPR037018">
    <property type="entry name" value="GH65_N"/>
</dbReference>
<dbReference type="InterPro" id="IPR012341">
    <property type="entry name" value="6hp_glycosidase-like_sf"/>
</dbReference>
<evidence type="ECO:0000256" key="2">
    <source>
        <dbReference type="SAM" id="MobiDB-lite"/>
    </source>
</evidence>
<dbReference type="NCBIfam" id="TIGR02009">
    <property type="entry name" value="PGMB-YQAB-SF"/>
    <property type="match status" value="1"/>
</dbReference>
<dbReference type="PANTHER" id="PTHR11051:SF8">
    <property type="entry name" value="PROTEIN-GLUCOSYLGALACTOSYLHYDROXYLYSINE GLUCOSIDASE"/>
    <property type="match status" value="1"/>
</dbReference>
<dbReference type="InterPro" id="IPR023214">
    <property type="entry name" value="HAD_sf"/>
</dbReference>
<gene>
    <name evidence="5" type="primary">pgmB</name>
    <name evidence="5" type="ORF">H6G81_04215</name>
</gene>
<dbReference type="CDD" id="cd02598">
    <property type="entry name" value="HAD_BPGM"/>
    <property type="match status" value="1"/>
</dbReference>
<dbReference type="RefSeq" id="WP_029635085.1">
    <property type="nucleotide sequence ID" value="NZ_JACJTA010000005.1"/>
</dbReference>
<dbReference type="InterPro" id="IPR010972">
    <property type="entry name" value="Beta-PGM"/>
</dbReference>
<dbReference type="SUPFAM" id="SSF56784">
    <property type="entry name" value="HAD-like"/>
    <property type="match status" value="1"/>
</dbReference>
<evidence type="ECO:0000313" key="6">
    <source>
        <dbReference type="Proteomes" id="UP000660380"/>
    </source>
</evidence>
<dbReference type="InterPro" id="IPR005195">
    <property type="entry name" value="Glyco_hydro_65_M"/>
</dbReference>
<feature type="compositionally biased region" description="Gly residues" evidence="2">
    <location>
        <begin position="737"/>
        <end position="754"/>
    </location>
</feature>
<reference evidence="5 6" key="1">
    <citation type="journal article" date="2020" name="ISME J.">
        <title>Comparative genomics reveals insights into cyanobacterial evolution and habitat adaptation.</title>
        <authorList>
            <person name="Chen M.Y."/>
            <person name="Teng W.K."/>
            <person name="Zhao L."/>
            <person name="Hu C.X."/>
            <person name="Zhou Y.K."/>
            <person name="Han B.P."/>
            <person name="Song L.R."/>
            <person name="Shu W.S."/>
        </authorList>
    </citation>
    <scope>NUCLEOTIDE SEQUENCE [LARGE SCALE GENOMIC DNA]</scope>
    <source>
        <strain evidence="5 6">FACHB-248</strain>
    </source>
</reference>
<dbReference type="SUPFAM" id="SSF74650">
    <property type="entry name" value="Galactose mutarotase-like"/>
    <property type="match status" value="1"/>
</dbReference>
<evidence type="ECO:0000259" key="3">
    <source>
        <dbReference type="Pfam" id="PF03632"/>
    </source>
</evidence>
<evidence type="ECO:0000256" key="1">
    <source>
        <dbReference type="ARBA" id="ARBA00006171"/>
    </source>
</evidence>
<keyword evidence="6" id="KW-1185">Reference proteome</keyword>
<dbReference type="InterPro" id="IPR006439">
    <property type="entry name" value="HAD-SF_hydro_IA"/>
</dbReference>
<dbReference type="InterPro" id="IPR008928">
    <property type="entry name" value="6-hairpin_glycosidase_sf"/>
</dbReference>
<accession>A0ABR8GK93</accession>
<dbReference type="Proteomes" id="UP000660380">
    <property type="component" value="Unassembled WGS sequence"/>
</dbReference>
<dbReference type="Pfam" id="PF03632">
    <property type="entry name" value="Glyco_hydro_65m"/>
    <property type="match status" value="1"/>
</dbReference>
<evidence type="ECO:0000259" key="4">
    <source>
        <dbReference type="Pfam" id="PF03636"/>
    </source>
</evidence>
<feature type="domain" description="Glycoside hydrolase family 65 N-terminal" evidence="4">
    <location>
        <begin position="19"/>
        <end position="251"/>
    </location>
</feature>
<feature type="region of interest" description="Disordered" evidence="2">
    <location>
        <begin position="730"/>
        <end position="777"/>
    </location>
</feature>
<comment type="caution">
    <text evidence="5">The sequence shown here is derived from an EMBL/GenBank/DDBJ whole genome shotgun (WGS) entry which is preliminary data.</text>
</comment>
<dbReference type="EC" id="5.4.2.6" evidence="5"/>
<dbReference type="SFLD" id="SFLDG01135">
    <property type="entry name" value="C1.5.6:_HAD__Beta-PGM__Phospha"/>
    <property type="match status" value="1"/>
</dbReference>
<dbReference type="InterPro" id="IPR010976">
    <property type="entry name" value="B-phosphoglucomutase_hydrolase"/>
</dbReference>
<dbReference type="NCBIfam" id="TIGR01990">
    <property type="entry name" value="bPGM"/>
    <property type="match status" value="1"/>
</dbReference>
<dbReference type="SFLD" id="SFLDS00003">
    <property type="entry name" value="Haloacid_Dehalogenase"/>
    <property type="match status" value="1"/>
</dbReference>
<feature type="domain" description="Glycoside hydrolase family 65 central catalytic" evidence="3">
    <location>
        <begin position="303"/>
        <end position="686"/>
    </location>
</feature>
<sequence>MDTTVHSPDFIYTDWTLIETKVDFNKFPHRETVFTIGNGYLGTRGTFEEGYTQASPATLIHGVYDSVPVVYTELVNCPDWLPLIVIVDGDRFRLDQGEILTYDRQLDLLRGLISRTIRWRTPTGKTIDLSFQRFASYADQHVLAQRCQITPVDFDGLIEIQGSINGYPENQGFNHWEALDQGNIDNGIWLYRRTRNSRIEISLAARMTLSGADASMLVTSAPGYPTLNTKFQAIAQQTVTLEKIVTVFTSREVAHPIAAAQEKLAQLPSYSKLLDAHEKAWDEVWQQNDIVIEGDSRAQFAVRYNIFQMLIAAPRYDDKVSIPAKTLSGFGYRGHVFWDTEIFLLPFFTYTQPHIARNLLSYRYHTLNGARRKASHDGYKGAMFAWESADTGDEVTPRWALPNDPYGEDVRIWCRDREIHISADIAYAVWYYWQATGDDEWMEDYGAEIILDTAIFWASRVEYNTKDERYEIRGVIGADEYHEFVHNNAFTNRMVQWHLEKAIIVQDWLRQNKSDRATELEEKLKLTPGRRSRWQDIITNIWIPYDASTKLIEQCEGFFQLEDINLQEYEPRTRSMQTILTIEGANKRQVLKQPDVLMLLYLMRQSQEFPYNQENLEKNWDYYAPRTDITYGSSLGPAIHGILASDLGKTAEAYQRFMQAAMVDLEDVRGNAAEGIHGASAGGVWQAVVFGFGGIQLHENQPVANPHLVPGWTRLKFKLQWRGKSHEFDLQPVMGQGDMGTRGQEGQGDMGTRGQGDKGDKGAISSSSPPLPLPHFPTSSSPLDIRGFIFDLDGVLTDTAEFHYLAWQKLADEEGLPFTREANEFLRGVSRRESLLLIIGNHKKYSEAEIQEMMERKNRYYVESIENISPADLLPGALPFLDELRQAGIKIALGSASKNARSVIERLAIASKIDAIADGYSVEKPKPAPDLFLFAAQQLGLQPAQCVVVEDAGAGIEAALAASMWAIGLGPVERVGAAHIVLPSLAYAAWSDIRAKLENVVRK</sequence>
<dbReference type="Pfam" id="PF00702">
    <property type="entry name" value="Hydrolase"/>
    <property type="match status" value="1"/>
</dbReference>
<proteinExistence type="inferred from homology"/>
<dbReference type="InterPro" id="IPR023198">
    <property type="entry name" value="PGP-like_dom2"/>
</dbReference>
<dbReference type="Gene3D" id="2.70.98.40">
    <property type="entry name" value="Glycoside hydrolase, family 65, N-terminal domain"/>
    <property type="match status" value="1"/>
</dbReference>
<dbReference type="PANTHER" id="PTHR11051">
    <property type="entry name" value="GLYCOSYL HYDROLASE-RELATED"/>
    <property type="match status" value="1"/>
</dbReference>
<dbReference type="SFLD" id="SFLDG01129">
    <property type="entry name" value="C1.5:_HAD__Beta-PGM__Phosphata"/>
    <property type="match status" value="1"/>
</dbReference>
<dbReference type="GO" id="GO:0008801">
    <property type="term" value="F:beta-phosphoglucomutase activity"/>
    <property type="evidence" value="ECO:0007669"/>
    <property type="project" value="UniProtKB-EC"/>
</dbReference>
<dbReference type="Pfam" id="PF03636">
    <property type="entry name" value="Glyco_hydro_65N"/>
    <property type="match status" value="1"/>
</dbReference>
<comment type="similarity">
    <text evidence="1">Belongs to the HAD-like hydrolase superfamily. CbbY/CbbZ/Gph/YieH family.</text>
</comment>
<dbReference type="Gene3D" id="2.60.420.10">
    <property type="entry name" value="Maltose phosphorylase, domain 3"/>
    <property type="match status" value="1"/>
</dbReference>
<dbReference type="InterPro" id="IPR005196">
    <property type="entry name" value="Glyco_hydro_65_N"/>
</dbReference>
<dbReference type="Gene3D" id="3.40.50.1000">
    <property type="entry name" value="HAD superfamily/HAD-like"/>
    <property type="match status" value="1"/>
</dbReference>
<dbReference type="InterPro" id="IPR036412">
    <property type="entry name" value="HAD-like_sf"/>
</dbReference>
<keyword evidence="5" id="KW-0413">Isomerase</keyword>
<protein>
    <submittedName>
        <fullName evidence="5">Beta-phosphoglucomutase</fullName>
        <ecNumber evidence="5">5.4.2.6</ecNumber>
    </submittedName>
</protein>
<dbReference type="Gene3D" id="1.10.150.240">
    <property type="entry name" value="Putative phosphatase, domain 2"/>
    <property type="match status" value="1"/>
</dbReference>
<dbReference type="EMBL" id="JACJTA010000005">
    <property type="protein sequence ID" value="MBD2603753.1"/>
    <property type="molecule type" value="Genomic_DNA"/>
</dbReference>
<dbReference type="Gene3D" id="1.50.10.10">
    <property type="match status" value="1"/>
</dbReference>